<comment type="caution">
    <text evidence="1">The sequence shown here is derived from an EMBL/GenBank/DDBJ whole genome shotgun (WGS) entry which is preliminary data.</text>
</comment>
<protein>
    <submittedName>
        <fullName evidence="1">Uncharacterized protein</fullName>
    </submittedName>
</protein>
<dbReference type="RefSeq" id="WP_345338092.1">
    <property type="nucleotide sequence ID" value="NZ_BAABLI010000004.1"/>
</dbReference>
<dbReference type="EMBL" id="JBHUHT010000007">
    <property type="protein sequence ID" value="MFD2094905.1"/>
    <property type="molecule type" value="Genomic_DNA"/>
</dbReference>
<keyword evidence="2" id="KW-1185">Reference proteome</keyword>
<sequence length="171" mass="19291">MFIFEDTLAFQPAFWRIVDEAPFYDLKGPTLALESGRVLYACNYDLSNIPPDCQQLLSQKGIQVSPAEVDLYMSLYGEVWVPMEIVHDILARLRFGGIEADTEHRPQAAIGKLVSEAPAWARLAGSNEQVIVVKSASDGQWLVARADFPEHRFQRLFCVSKSIVLYDHSME</sequence>
<gene>
    <name evidence="1" type="ORF">ACFSJ3_02850</name>
</gene>
<organism evidence="1 2">
    <name type="scientific">Corallincola platygyrae</name>
    <dbReference type="NCBI Taxonomy" id="1193278"/>
    <lineage>
        <taxon>Bacteria</taxon>
        <taxon>Pseudomonadati</taxon>
        <taxon>Pseudomonadota</taxon>
        <taxon>Gammaproteobacteria</taxon>
        <taxon>Alteromonadales</taxon>
        <taxon>Psychromonadaceae</taxon>
        <taxon>Corallincola</taxon>
    </lineage>
</organism>
<dbReference type="Proteomes" id="UP001597380">
    <property type="component" value="Unassembled WGS sequence"/>
</dbReference>
<proteinExistence type="predicted"/>
<reference evidence="2" key="1">
    <citation type="journal article" date="2019" name="Int. J. Syst. Evol. Microbiol.">
        <title>The Global Catalogue of Microorganisms (GCM) 10K type strain sequencing project: providing services to taxonomists for standard genome sequencing and annotation.</title>
        <authorList>
            <consortium name="The Broad Institute Genomics Platform"/>
            <consortium name="The Broad Institute Genome Sequencing Center for Infectious Disease"/>
            <person name="Wu L."/>
            <person name="Ma J."/>
        </authorList>
    </citation>
    <scope>NUCLEOTIDE SEQUENCE [LARGE SCALE GENOMIC DNA]</scope>
    <source>
        <strain evidence="2">CGMCC 1.10992</strain>
    </source>
</reference>
<accession>A0ABW4XH99</accession>
<evidence type="ECO:0000313" key="1">
    <source>
        <dbReference type="EMBL" id="MFD2094905.1"/>
    </source>
</evidence>
<name>A0ABW4XH99_9GAMM</name>
<evidence type="ECO:0000313" key="2">
    <source>
        <dbReference type="Proteomes" id="UP001597380"/>
    </source>
</evidence>